<evidence type="ECO:0000256" key="1">
    <source>
        <dbReference type="ARBA" id="ARBA00001966"/>
    </source>
</evidence>
<keyword evidence="6" id="KW-0560">Oxidoreductase</keyword>
<evidence type="ECO:0000256" key="6">
    <source>
        <dbReference type="ARBA" id="ARBA00023002"/>
    </source>
</evidence>
<dbReference type="PANTHER" id="PTHR43598">
    <property type="entry name" value="TUNGSTEN-CONTAINING FORMYLMETHANOFURAN DEHYDROGENASE 2 SUBUNIT B"/>
    <property type="match status" value="1"/>
</dbReference>
<feature type="compositionally biased region" description="Polar residues" evidence="7">
    <location>
        <begin position="866"/>
        <end position="875"/>
    </location>
</feature>
<protein>
    <submittedName>
        <fullName evidence="10">Formate dehydrogenase</fullName>
    </submittedName>
</protein>
<reference evidence="10 11" key="1">
    <citation type="submission" date="2014-07" db="EMBL/GenBank/DDBJ databases">
        <title>Complete genome sequence of Corynebacterium atypicum DSM 44849: identifiction of the mycolic acid biosynthesis genes.</title>
        <authorList>
            <person name="Tippelt A."/>
            <person name="Mollmann S."/>
            <person name="Albersmeier A."/>
            <person name="Jaenicke S."/>
            <person name="Ruckert C."/>
            <person name="Tauch A."/>
        </authorList>
    </citation>
    <scope>NUCLEOTIDE SEQUENCE [LARGE SCALE GENOMIC DNA]</scope>
    <source>
        <strain evidence="10 11">R2070</strain>
    </source>
</reference>
<feature type="region of interest" description="Disordered" evidence="7">
    <location>
        <begin position="857"/>
        <end position="931"/>
    </location>
</feature>
<dbReference type="Gene3D" id="3.40.228.10">
    <property type="entry name" value="Dimethylsulfoxide Reductase, domain 2"/>
    <property type="match status" value="2"/>
</dbReference>
<keyword evidence="11" id="KW-1185">Reference proteome</keyword>
<organism evidence="10 11">
    <name type="scientific">Corynebacterium atypicum</name>
    <dbReference type="NCBI Taxonomy" id="191610"/>
    <lineage>
        <taxon>Bacteria</taxon>
        <taxon>Bacillati</taxon>
        <taxon>Actinomycetota</taxon>
        <taxon>Actinomycetes</taxon>
        <taxon>Mycobacteriales</taxon>
        <taxon>Corynebacteriaceae</taxon>
        <taxon>Corynebacterium</taxon>
    </lineage>
</organism>
<dbReference type="InterPro" id="IPR009010">
    <property type="entry name" value="Asp_de-COase-like_dom_sf"/>
</dbReference>
<dbReference type="InterPro" id="IPR006656">
    <property type="entry name" value="Mopterin_OxRdtase"/>
</dbReference>
<evidence type="ECO:0000313" key="10">
    <source>
        <dbReference type="EMBL" id="AIG64381.1"/>
    </source>
</evidence>
<evidence type="ECO:0000256" key="7">
    <source>
        <dbReference type="SAM" id="MobiDB-lite"/>
    </source>
</evidence>
<dbReference type="SUPFAM" id="SSF53706">
    <property type="entry name" value="Formate dehydrogenase/DMSO reductase, domains 1-3"/>
    <property type="match status" value="1"/>
</dbReference>
<proteinExistence type="inferred from homology"/>
<sequence length="931" mass="103537">MANADCIVFQGSNMAEAHPVGFQWVIEAKKRGARIIHVDPRFTRTSALADKHIAIRGGTDVVLLGALIKYVIDNDLYFREYVLHYTNAATLISEDFEDTEDLDGIFSGYDPENGTYDNSSWAYSQRTDLGDNASSWNVERDETLQDPRSVFQIVKRHYSRYTPEMVEKICGISQSDFEYLARSITENSNPERTTCFAYALGWTQHTLGAQFIRTCAILQLLLGNIGRPGSGIMALRGHASIQGSTDIPTLFNLLPGYLPMPTAEEPTLEDYLAKVNAPDQKGFWQIGDAYAVSLLKAYFGDAATPENNFLYEQLPKLTGPASTYHTLQKMLRDEVDGYIVFGQNPAVAQSHGHLQRMGLSHLKWLVVRDFEPIETATFWKDSPEIKSGQLRTEDIATEVFYLPAANHVEKSGTFTQTQRMLQWRFQAVKPPGQAESELDFFYKLGKKIREKLAGSTDPRDHLLLNMTWDYEEDEEGDISADEVLKEINGYYASGDKAGELLPTFTEMRADGSTSGGCWIYAGVYADGVNRSKWKKPGSDQDVVANEWGWVWPANRRMLYNRASADPHGRPWSERKKYIWWDKEAGRWVGPDVPDFPATLDPEYRPEPDAVGAKAVAGDDAFIMQADGKGWLFAPTGMVDGPLPTHYEPQESPVHNYLYSQQQSPTRLVFPGQKNLSAPGPDQPGSGVYPYVFSTYRLTEHYTSGAMSRRLPFLAELQPELFCEVSPELAEERGLVNGGWATIVSPRSAIEARVLVSERIQPLKVNGKEYHQVGLPYHFGRSDTAAVSGDAPNDLLGITLDPNVSIQASKVGACDIRPGRRPRGRAMRIMVQQYQERAGLTPATGNKLVSREAELEAAQADALSEDTISTTQQTDTGMRKDPKKAGANKKRQHGPKGGQAKQAAGAKAAKKVAEKRAEQDSESAQRDEKEGD</sequence>
<evidence type="ECO:0000313" key="11">
    <source>
        <dbReference type="Proteomes" id="UP000028504"/>
    </source>
</evidence>
<evidence type="ECO:0000256" key="5">
    <source>
        <dbReference type="ARBA" id="ARBA00022723"/>
    </source>
</evidence>
<evidence type="ECO:0000256" key="4">
    <source>
        <dbReference type="ARBA" id="ARBA00022485"/>
    </source>
</evidence>
<comment type="subcellular location">
    <subcellularLocation>
        <location evidence="2">Cell envelope</location>
    </subcellularLocation>
</comment>
<keyword evidence="4" id="KW-0004">4Fe-4S</keyword>
<keyword evidence="4" id="KW-0411">Iron-sulfur</keyword>
<dbReference type="EMBL" id="CP008944">
    <property type="protein sequence ID" value="AIG64381.1"/>
    <property type="molecule type" value="Genomic_DNA"/>
</dbReference>
<name>A0ABN4DDL9_9CORY</name>
<feature type="compositionally biased region" description="Basic and acidic residues" evidence="7">
    <location>
        <begin position="910"/>
        <end position="931"/>
    </location>
</feature>
<dbReference type="InterPro" id="IPR006657">
    <property type="entry name" value="MoPterin_dinucl-bd_dom"/>
</dbReference>
<dbReference type="Pfam" id="PF01568">
    <property type="entry name" value="Molydop_binding"/>
    <property type="match status" value="1"/>
</dbReference>
<dbReference type="Proteomes" id="UP000028504">
    <property type="component" value="Chromosome"/>
</dbReference>
<gene>
    <name evidence="10" type="ORF">CATYP_06995</name>
</gene>
<dbReference type="Gene3D" id="2.40.40.20">
    <property type="match status" value="1"/>
</dbReference>
<feature type="compositionally biased region" description="Low complexity" evidence="7">
    <location>
        <begin position="897"/>
        <end position="906"/>
    </location>
</feature>
<dbReference type="Gene3D" id="3.40.50.740">
    <property type="match status" value="1"/>
</dbReference>
<dbReference type="SUPFAM" id="SSF50692">
    <property type="entry name" value="ADC-like"/>
    <property type="match status" value="1"/>
</dbReference>
<feature type="domain" description="Molybdopterin oxidoreductase" evidence="8">
    <location>
        <begin position="2"/>
        <end position="354"/>
    </location>
</feature>
<evidence type="ECO:0000256" key="2">
    <source>
        <dbReference type="ARBA" id="ARBA00004196"/>
    </source>
</evidence>
<dbReference type="Pfam" id="PF00384">
    <property type="entry name" value="Molybdopterin"/>
    <property type="match status" value="1"/>
</dbReference>
<feature type="domain" description="Molybdopterin dinucleotide-binding" evidence="9">
    <location>
        <begin position="691"/>
        <end position="762"/>
    </location>
</feature>
<keyword evidence="4" id="KW-0408">Iron</keyword>
<accession>A0ABN4DDL9</accession>
<keyword evidence="5" id="KW-0479">Metal-binding</keyword>
<evidence type="ECO:0000256" key="3">
    <source>
        <dbReference type="ARBA" id="ARBA00010312"/>
    </source>
</evidence>
<evidence type="ECO:0000259" key="8">
    <source>
        <dbReference type="Pfam" id="PF00384"/>
    </source>
</evidence>
<evidence type="ECO:0000259" key="9">
    <source>
        <dbReference type="Pfam" id="PF01568"/>
    </source>
</evidence>
<comment type="cofactor">
    <cofactor evidence="1">
        <name>[4Fe-4S] cluster</name>
        <dbReference type="ChEBI" id="CHEBI:49883"/>
    </cofactor>
</comment>
<comment type="similarity">
    <text evidence="3">Belongs to the prokaryotic molybdopterin-containing oxidoreductase family.</text>
</comment>
<dbReference type="PANTHER" id="PTHR43598:SF1">
    <property type="entry name" value="FORMATE DEHYDROGENASE-O MAJOR SUBUNIT"/>
    <property type="match status" value="1"/>
</dbReference>